<reference evidence="5 6" key="1">
    <citation type="submission" date="2024-09" db="EMBL/GenBank/DDBJ databases">
        <title>A chromosome-level genome assembly of Gray's grenadier anchovy, Coilia grayii.</title>
        <authorList>
            <person name="Fu Z."/>
        </authorList>
    </citation>
    <scope>NUCLEOTIDE SEQUENCE [LARGE SCALE GENOMIC DNA]</scope>
    <source>
        <strain evidence="5">G4</strain>
        <tissue evidence="5">Muscle</tissue>
    </source>
</reference>
<comment type="caution">
    <text evidence="5">The sequence shown here is derived from an EMBL/GenBank/DDBJ whole genome shotgun (WGS) entry which is preliminary data.</text>
</comment>
<dbReference type="Gene3D" id="2.40.50.40">
    <property type="match status" value="1"/>
</dbReference>
<evidence type="ECO:0000313" key="6">
    <source>
        <dbReference type="Proteomes" id="UP001591681"/>
    </source>
</evidence>
<evidence type="ECO:0000256" key="3">
    <source>
        <dbReference type="SAM" id="SignalP"/>
    </source>
</evidence>
<feature type="domain" description="Chemokine interleukin-8-like" evidence="4">
    <location>
        <begin position="35"/>
        <end position="88"/>
    </location>
</feature>
<dbReference type="SUPFAM" id="SSF54117">
    <property type="entry name" value="Interleukin 8-like chemokines"/>
    <property type="match status" value="1"/>
</dbReference>
<dbReference type="Proteomes" id="UP001591681">
    <property type="component" value="Unassembled WGS sequence"/>
</dbReference>
<feature type="compositionally biased region" description="Polar residues" evidence="2">
    <location>
        <begin position="115"/>
        <end position="125"/>
    </location>
</feature>
<evidence type="ECO:0000259" key="4">
    <source>
        <dbReference type="Pfam" id="PF00048"/>
    </source>
</evidence>
<evidence type="ECO:0000256" key="1">
    <source>
        <dbReference type="ARBA" id="ARBA00022514"/>
    </source>
</evidence>
<feature type="signal peptide" evidence="3">
    <location>
        <begin position="1"/>
        <end position="20"/>
    </location>
</feature>
<dbReference type="InterPro" id="IPR001811">
    <property type="entry name" value="Chemokine_IL8-like_dom"/>
</dbReference>
<dbReference type="InterPro" id="IPR036048">
    <property type="entry name" value="Interleukin_8-like_sf"/>
</dbReference>
<evidence type="ECO:0000256" key="2">
    <source>
        <dbReference type="SAM" id="MobiDB-lite"/>
    </source>
</evidence>
<feature type="chain" id="PRO_5044823533" description="Chemokine interleukin-8-like domain-containing protein" evidence="3">
    <location>
        <begin position="21"/>
        <end position="125"/>
    </location>
</feature>
<name>A0ABD1J7A4_9TELE</name>
<organism evidence="5 6">
    <name type="scientific">Coilia grayii</name>
    <name type="common">Gray's grenadier anchovy</name>
    <dbReference type="NCBI Taxonomy" id="363190"/>
    <lineage>
        <taxon>Eukaryota</taxon>
        <taxon>Metazoa</taxon>
        <taxon>Chordata</taxon>
        <taxon>Craniata</taxon>
        <taxon>Vertebrata</taxon>
        <taxon>Euteleostomi</taxon>
        <taxon>Actinopterygii</taxon>
        <taxon>Neopterygii</taxon>
        <taxon>Teleostei</taxon>
        <taxon>Clupei</taxon>
        <taxon>Clupeiformes</taxon>
        <taxon>Clupeoidei</taxon>
        <taxon>Engraulidae</taxon>
        <taxon>Coilinae</taxon>
        <taxon>Coilia</taxon>
    </lineage>
</organism>
<keyword evidence="3" id="KW-0732">Signal</keyword>
<dbReference type="GO" id="GO:0005125">
    <property type="term" value="F:cytokine activity"/>
    <property type="evidence" value="ECO:0007669"/>
    <property type="project" value="UniProtKB-KW"/>
</dbReference>
<dbReference type="Pfam" id="PF00048">
    <property type="entry name" value="IL8"/>
    <property type="match status" value="1"/>
</dbReference>
<dbReference type="EMBL" id="JBHFQA010000018">
    <property type="protein sequence ID" value="KAL2083075.1"/>
    <property type="molecule type" value="Genomic_DNA"/>
</dbReference>
<accession>A0ABD1J7A4</accession>
<dbReference type="AlphaFoldDB" id="A0ABD1J7A4"/>
<protein>
    <recommendedName>
        <fullName evidence="4">Chemokine interleukin-8-like domain-containing protein</fullName>
    </recommendedName>
</protein>
<keyword evidence="6" id="KW-1185">Reference proteome</keyword>
<proteinExistence type="predicted"/>
<evidence type="ECO:0000313" key="5">
    <source>
        <dbReference type="EMBL" id="KAL2083075.1"/>
    </source>
</evidence>
<gene>
    <name evidence="5" type="ORF">ACEWY4_020848</name>
</gene>
<dbReference type="GO" id="GO:0005615">
    <property type="term" value="C:extracellular space"/>
    <property type="evidence" value="ECO:0007669"/>
    <property type="project" value="UniProtKB-KW"/>
</dbReference>
<keyword evidence="1" id="KW-0202">Cytokine</keyword>
<sequence>MVLKTGLATLLLLFLQGLWTQWTERGVCATAVPVRCVCVRELQSVRWRDITHVAIVPDTPLCRRHLIITLKSKTKVCLNPNSEQGNRLQDCWPKVKRAKARKTACLRPAKPNKAKGTSRQDYTAQ</sequence>
<feature type="region of interest" description="Disordered" evidence="2">
    <location>
        <begin position="106"/>
        <end position="125"/>
    </location>
</feature>